<dbReference type="GO" id="GO:0005990">
    <property type="term" value="P:lactose catabolic process"/>
    <property type="evidence" value="ECO:0007669"/>
    <property type="project" value="TreeGrafter"/>
</dbReference>
<accession>A0A3N3ZQT1</accession>
<evidence type="ECO:0000313" key="10">
    <source>
        <dbReference type="Proteomes" id="UP000270616"/>
    </source>
</evidence>
<dbReference type="SUPFAM" id="SSF49785">
    <property type="entry name" value="Galactose-binding domain-like"/>
    <property type="match status" value="1"/>
</dbReference>
<keyword evidence="5" id="KW-0326">Glycosidase</keyword>
<dbReference type="Pfam" id="PF02837">
    <property type="entry name" value="Glyco_hydro_2_N"/>
    <property type="match status" value="1"/>
</dbReference>
<feature type="domain" description="Beta galactosidase small chain/" evidence="8">
    <location>
        <begin position="765"/>
        <end position="1071"/>
    </location>
</feature>
<organism evidence="9 10">
    <name type="scientific">Kocuria soli</name>
    <dbReference type="NCBI Taxonomy" id="2485125"/>
    <lineage>
        <taxon>Bacteria</taxon>
        <taxon>Bacillati</taxon>
        <taxon>Actinomycetota</taxon>
        <taxon>Actinomycetes</taxon>
        <taxon>Micrococcales</taxon>
        <taxon>Micrococcaceae</taxon>
        <taxon>Kocuria</taxon>
    </lineage>
</organism>
<keyword evidence="10" id="KW-1185">Reference proteome</keyword>
<dbReference type="InterPro" id="IPR006101">
    <property type="entry name" value="Glyco_hydro_2"/>
</dbReference>
<dbReference type="PANTHER" id="PTHR46323">
    <property type="entry name" value="BETA-GALACTOSIDASE"/>
    <property type="match status" value="1"/>
</dbReference>
<dbReference type="Gene3D" id="2.60.40.10">
    <property type="entry name" value="Immunoglobulins"/>
    <property type="match status" value="1"/>
</dbReference>
<reference evidence="9 10" key="1">
    <citation type="submission" date="2018-10" db="EMBL/GenBank/DDBJ databases">
        <title>Kocuria sp. M5W7-7, whole genome shotgun sequence.</title>
        <authorList>
            <person name="Tuo L."/>
        </authorList>
    </citation>
    <scope>NUCLEOTIDE SEQUENCE [LARGE SCALE GENOMIC DNA]</scope>
    <source>
        <strain evidence="9 10">M5W7-7</strain>
    </source>
</reference>
<dbReference type="InterPro" id="IPR004199">
    <property type="entry name" value="B-gal_small/dom_5"/>
</dbReference>
<dbReference type="PRINTS" id="PR00132">
    <property type="entry name" value="GLHYDRLASE2"/>
</dbReference>
<comment type="catalytic activity">
    <reaction evidence="1">
        <text>Hydrolysis of terminal non-reducing beta-D-galactose residues in beta-D-galactosides.</text>
        <dbReference type="EC" id="3.2.1.23"/>
    </reaction>
</comment>
<proteinExistence type="inferred from homology"/>
<dbReference type="AlphaFoldDB" id="A0A3N3ZQT1"/>
<dbReference type="InterPro" id="IPR013783">
    <property type="entry name" value="Ig-like_fold"/>
</dbReference>
<dbReference type="GO" id="GO:0030246">
    <property type="term" value="F:carbohydrate binding"/>
    <property type="evidence" value="ECO:0007669"/>
    <property type="project" value="InterPro"/>
</dbReference>
<comment type="similarity">
    <text evidence="2">Belongs to the glycosyl hydrolase 2 family.</text>
</comment>
<dbReference type="Gene3D" id="2.70.98.10">
    <property type="match status" value="1"/>
</dbReference>
<name>A0A3N3ZQT1_9MICC</name>
<gene>
    <name evidence="9" type="ORF">EDL96_12375</name>
</gene>
<evidence type="ECO:0000256" key="4">
    <source>
        <dbReference type="ARBA" id="ARBA00022801"/>
    </source>
</evidence>
<dbReference type="InterPro" id="IPR036156">
    <property type="entry name" value="Beta-gal/glucu_dom_sf"/>
</dbReference>
<feature type="region of interest" description="Disordered" evidence="7">
    <location>
        <begin position="23"/>
        <end position="61"/>
    </location>
</feature>
<dbReference type="InterPro" id="IPR006103">
    <property type="entry name" value="Glyco_hydro_2_cat"/>
</dbReference>
<evidence type="ECO:0000256" key="2">
    <source>
        <dbReference type="ARBA" id="ARBA00007401"/>
    </source>
</evidence>
<evidence type="ECO:0000256" key="5">
    <source>
        <dbReference type="ARBA" id="ARBA00023295"/>
    </source>
</evidence>
<dbReference type="EC" id="3.2.1.23" evidence="3"/>
<dbReference type="InterPro" id="IPR014718">
    <property type="entry name" value="GH-type_carb-bd"/>
</dbReference>
<dbReference type="Pfam" id="PF02836">
    <property type="entry name" value="Glyco_hydro_2_C"/>
    <property type="match status" value="1"/>
</dbReference>
<dbReference type="Proteomes" id="UP000270616">
    <property type="component" value="Unassembled WGS sequence"/>
</dbReference>
<dbReference type="SUPFAM" id="SSF49303">
    <property type="entry name" value="beta-Galactosidase/glucuronidase domain"/>
    <property type="match status" value="1"/>
</dbReference>
<dbReference type="SUPFAM" id="SSF51445">
    <property type="entry name" value="(Trans)glycosidases"/>
    <property type="match status" value="1"/>
</dbReference>
<evidence type="ECO:0000256" key="7">
    <source>
        <dbReference type="SAM" id="MobiDB-lite"/>
    </source>
</evidence>
<dbReference type="InterPro" id="IPR050347">
    <property type="entry name" value="Bact_Beta-galactosidase"/>
</dbReference>
<dbReference type="Gene3D" id="2.60.120.260">
    <property type="entry name" value="Galactose-binding domain-like"/>
    <property type="match status" value="1"/>
</dbReference>
<dbReference type="InterPro" id="IPR017853">
    <property type="entry name" value="GH"/>
</dbReference>
<dbReference type="PANTHER" id="PTHR46323:SF2">
    <property type="entry name" value="BETA-GALACTOSIDASE"/>
    <property type="match status" value="1"/>
</dbReference>
<comment type="caution">
    <text evidence="9">The sequence shown here is derived from an EMBL/GenBank/DDBJ whole genome shotgun (WGS) entry which is preliminary data.</text>
</comment>
<dbReference type="InterPro" id="IPR006104">
    <property type="entry name" value="Glyco_hydro_2_N"/>
</dbReference>
<dbReference type="InterPro" id="IPR008979">
    <property type="entry name" value="Galactose-bd-like_sf"/>
</dbReference>
<dbReference type="Gene3D" id="3.20.20.80">
    <property type="entry name" value="Glycosidases"/>
    <property type="match status" value="1"/>
</dbReference>
<evidence type="ECO:0000256" key="3">
    <source>
        <dbReference type="ARBA" id="ARBA00012756"/>
    </source>
</evidence>
<protein>
    <recommendedName>
        <fullName evidence="3">beta-galactosidase</fullName>
        <ecNumber evidence="3">3.2.1.23</ecNumber>
    </recommendedName>
    <alternativeName>
        <fullName evidence="6">Lactase</fullName>
    </alternativeName>
</protein>
<dbReference type="SUPFAM" id="SSF74650">
    <property type="entry name" value="Galactose mutarotase-like"/>
    <property type="match status" value="1"/>
</dbReference>
<dbReference type="EMBL" id="RKMF01000018">
    <property type="protein sequence ID" value="ROZ61752.1"/>
    <property type="molecule type" value="Genomic_DNA"/>
</dbReference>
<sequence length="1074" mass="117234">MFNGYVHLIAACLSVRQTSRRKVAAVEPDGGPNGPLQQSTCVPSAQAPDHDWYQRPNGDASALPPRSHLVADSPVLALGGQWEFRSFASAESARRFCSWPDPLPPLGESITVPSHWVLDRLGDPQVHGKPWYTNVRYPFPVDPPKVPDRNPTAWYRRTFKLAELVGDGRPVPGLGDRLILRFEGVESAYRVWVNGQWVGQAMGSRLTHEFDVTDAVLAREEALGSCTGSADSAVANPTAVEHEISMLVHQFSAGSYLEDQDQWWLPGIFRGVSLLLHRPGDVWDVHVESDWEPATRAGRLRFCVEGDPSAFPVAAEIRRPDFPPVSVSIGGDQPVDVVLPDAHPWSPENPALIDVDLTTATGATVGLRAGVRRVGIDDDGVLRANGDALRFRGVNRHEWHPERGRAVTVEDTRRDFSTMVDHHVNAVRTSHYPPAAHALDLADEMGLWVVLEGDLETHGFVTGDWAGNPSNDPAWRTAILDRTARMWHRDKNHPSVAMLSIGNESGTGANLREAADWLRARSELPVHYEGDADAAYTDLHSRMYATPTEWAKLASGLPRPAWGPATAARVVKQPIVLCEYAHAMGNGPGGLSDYEQVFRAHPRACGGFVWEFKDHGLRVAAPSGGERVAYGGDFGELEHDGNFVLDGLCFSDGSPSPGMTEYAAVIDPLWIERDDSGVHIGNGYDHSRLEDVLVVVTRGQEPETSTFEYRRAQLVPGDRHLVVIAPARPGEQISVEVRADVVCGGKCASRTRREVWSGPLPGAAQVVGKLSVEQWPELVREARLSVWRAPTDNDAGGIEPARERFGDDPRVDWDAWAGTDPRDRIDGREPGAVVPLADRWKAAGQDRLMSRRNREDEEHSQHAVLQRTWRPVGAVSPRRTGHLRLACAEEADGSGLLEAVIDLDEGPRPGRIGVELNLSVDTSGTVEWTGGGPGEAAPDSARASQFGQWACAATDLTTVYPVPQSSGERKDLRHLRVPLSSGEVAEIQVLAVELDGRPAPEGLWWALSPWTDRQVARAMHADELPDPSTVASWTLHLDAAYGGLGSRSCGVGVAPAARIEARRARIVVRLNGWS</sequence>
<dbReference type="SMART" id="SM01038">
    <property type="entry name" value="Bgal_small_N"/>
    <property type="match status" value="1"/>
</dbReference>
<keyword evidence="4" id="KW-0378">Hydrolase</keyword>
<dbReference type="InterPro" id="IPR011013">
    <property type="entry name" value="Gal_mutarotase_sf_dom"/>
</dbReference>
<dbReference type="GO" id="GO:0009341">
    <property type="term" value="C:beta-galactosidase complex"/>
    <property type="evidence" value="ECO:0007669"/>
    <property type="project" value="InterPro"/>
</dbReference>
<dbReference type="Pfam" id="PF02929">
    <property type="entry name" value="Bgal_small_N"/>
    <property type="match status" value="1"/>
</dbReference>
<evidence type="ECO:0000256" key="1">
    <source>
        <dbReference type="ARBA" id="ARBA00001412"/>
    </source>
</evidence>
<evidence type="ECO:0000259" key="8">
    <source>
        <dbReference type="SMART" id="SM01038"/>
    </source>
</evidence>
<evidence type="ECO:0000256" key="6">
    <source>
        <dbReference type="ARBA" id="ARBA00032230"/>
    </source>
</evidence>
<evidence type="ECO:0000313" key="9">
    <source>
        <dbReference type="EMBL" id="ROZ61752.1"/>
    </source>
</evidence>
<dbReference type="GO" id="GO:0004565">
    <property type="term" value="F:beta-galactosidase activity"/>
    <property type="evidence" value="ECO:0007669"/>
    <property type="project" value="UniProtKB-EC"/>
</dbReference>